<dbReference type="InterPro" id="IPR012338">
    <property type="entry name" value="Beta-lactam/transpept-like"/>
</dbReference>
<dbReference type="Pfam" id="PF00905">
    <property type="entry name" value="Transpeptidase"/>
    <property type="match status" value="1"/>
</dbReference>
<dbReference type="Proteomes" id="UP001569428">
    <property type="component" value="Unassembled WGS sequence"/>
</dbReference>
<evidence type="ECO:0000256" key="4">
    <source>
        <dbReference type="ARBA" id="ARBA00022729"/>
    </source>
</evidence>
<evidence type="ECO:0000259" key="8">
    <source>
        <dbReference type="Pfam" id="PF00905"/>
    </source>
</evidence>
<gene>
    <name evidence="9" type="ORF">ACCI49_23940</name>
</gene>
<dbReference type="EMBL" id="JBGMEK010000170">
    <property type="protein sequence ID" value="MFA0813923.1"/>
    <property type="molecule type" value="Genomic_DNA"/>
</dbReference>
<dbReference type="Gene3D" id="3.40.710.10">
    <property type="entry name" value="DD-peptidase/beta-lactamase superfamily"/>
    <property type="match status" value="1"/>
</dbReference>
<dbReference type="PROSITE" id="PS00337">
    <property type="entry name" value="BETA_LACTAMASE_D"/>
    <property type="match status" value="1"/>
</dbReference>
<evidence type="ECO:0000313" key="9">
    <source>
        <dbReference type="EMBL" id="MFA0813923.1"/>
    </source>
</evidence>
<comment type="caution">
    <text evidence="9">The sequence shown here is derived from an EMBL/GenBank/DDBJ whole genome shotgun (WGS) entry which is preliminary data.</text>
</comment>
<dbReference type="PROSITE" id="PS51257">
    <property type="entry name" value="PROKAR_LIPOPROTEIN"/>
    <property type="match status" value="1"/>
</dbReference>
<keyword evidence="10" id="KW-1185">Reference proteome</keyword>
<proteinExistence type="inferred from homology"/>
<feature type="domain" description="Penicillin-binding protein transpeptidase" evidence="8">
    <location>
        <begin position="59"/>
        <end position="290"/>
    </location>
</feature>
<comment type="similarity">
    <text evidence="2 7">Belongs to the class-D beta-lactamase family.</text>
</comment>
<evidence type="ECO:0000256" key="5">
    <source>
        <dbReference type="ARBA" id="ARBA00022801"/>
    </source>
</evidence>
<dbReference type="EC" id="3.5.2.6" evidence="3 7"/>
<protein>
    <recommendedName>
        <fullName evidence="3 7">Beta-lactamase</fullName>
        <ecNumber evidence="3 7">3.5.2.6</ecNumber>
    </recommendedName>
</protein>
<evidence type="ECO:0000256" key="3">
    <source>
        <dbReference type="ARBA" id="ARBA00012865"/>
    </source>
</evidence>
<evidence type="ECO:0000256" key="7">
    <source>
        <dbReference type="RuleBase" id="RU361140"/>
    </source>
</evidence>
<dbReference type="RefSeq" id="WP_371841760.1">
    <property type="nucleotide sequence ID" value="NZ_JBGMEK010000170.1"/>
</dbReference>
<keyword evidence="4" id="KW-0732">Signal</keyword>
<comment type="catalytic activity">
    <reaction evidence="1 7">
        <text>a beta-lactam + H2O = a substituted beta-amino acid</text>
        <dbReference type="Rhea" id="RHEA:20401"/>
        <dbReference type="ChEBI" id="CHEBI:15377"/>
        <dbReference type="ChEBI" id="CHEBI:35627"/>
        <dbReference type="ChEBI" id="CHEBI:140347"/>
        <dbReference type="EC" id="3.5.2.6"/>
    </reaction>
</comment>
<dbReference type="InterPro" id="IPR002137">
    <property type="entry name" value="Beta-lactam_class-D_AS"/>
</dbReference>
<accession>A0ABV4P6E2</accession>
<evidence type="ECO:0000256" key="1">
    <source>
        <dbReference type="ARBA" id="ARBA00001526"/>
    </source>
</evidence>
<organism evidence="9 10">
    <name type="scientific">Microbulbifer epialgicus</name>
    <dbReference type="NCBI Taxonomy" id="393907"/>
    <lineage>
        <taxon>Bacteria</taxon>
        <taxon>Pseudomonadati</taxon>
        <taxon>Pseudomonadota</taxon>
        <taxon>Gammaproteobacteria</taxon>
        <taxon>Cellvibrionales</taxon>
        <taxon>Microbulbiferaceae</taxon>
        <taxon>Microbulbifer</taxon>
    </lineage>
</organism>
<evidence type="ECO:0000256" key="2">
    <source>
        <dbReference type="ARBA" id="ARBA00007898"/>
    </source>
</evidence>
<name>A0ABV4P6E2_9GAMM</name>
<dbReference type="SUPFAM" id="SSF56601">
    <property type="entry name" value="beta-lactamase/transpeptidase-like"/>
    <property type="match status" value="1"/>
</dbReference>
<keyword evidence="5 7" id="KW-0378">Hydrolase</keyword>
<keyword evidence="6 7" id="KW-0046">Antibiotic resistance</keyword>
<dbReference type="InterPro" id="IPR001460">
    <property type="entry name" value="PCN-bd_Tpept"/>
</dbReference>
<sequence>MKKIAYRILTIIAWLVVLVLAACNVQSSQSERVSYTESAMSQAKGCEQLAENTSGATFVMLNTQSSQLLVCNPVRAQMPYVPASTFKVPHALIALATGVADGPEHRIAWDGKTRAVPVWNQATTLATGITHSTVWYYQHIAREVGYQRMQQWVDALEFGNSNIGSIDDLTHFWLDGALRISALEQVIFLDKLRRRVLPVDTNAQQLVAQMMRVAPNPGSVTLRAKSGLVLPIDPRTGDISNAEPIVSRLSSVNRVGWYVGWVEQSNRKRADIVFALNLDISHSADIGKRQALSLMLLEANGVVFN</sequence>
<reference evidence="9 10" key="1">
    <citation type="submission" date="2024-08" db="EMBL/GenBank/DDBJ databases">
        <authorList>
            <person name="Ishaq N."/>
        </authorList>
    </citation>
    <scope>NUCLEOTIDE SEQUENCE [LARGE SCALE GENOMIC DNA]</scope>
    <source>
        <strain evidence="9 10">DSM 18651</strain>
    </source>
</reference>
<evidence type="ECO:0000313" key="10">
    <source>
        <dbReference type="Proteomes" id="UP001569428"/>
    </source>
</evidence>
<evidence type="ECO:0000256" key="6">
    <source>
        <dbReference type="ARBA" id="ARBA00023251"/>
    </source>
</evidence>